<keyword evidence="10" id="KW-1185">Reference proteome</keyword>
<keyword evidence="7" id="KW-0732">Signal</keyword>
<organism evidence="9 10">
    <name type="scientific">Echeneis naucrates</name>
    <name type="common">Live sharksucker</name>
    <dbReference type="NCBI Taxonomy" id="173247"/>
    <lineage>
        <taxon>Eukaryota</taxon>
        <taxon>Metazoa</taxon>
        <taxon>Chordata</taxon>
        <taxon>Craniata</taxon>
        <taxon>Vertebrata</taxon>
        <taxon>Euteleostomi</taxon>
        <taxon>Actinopterygii</taxon>
        <taxon>Neopterygii</taxon>
        <taxon>Teleostei</taxon>
        <taxon>Neoteleostei</taxon>
        <taxon>Acanthomorphata</taxon>
        <taxon>Carangaria</taxon>
        <taxon>Carangiformes</taxon>
        <taxon>Echeneidae</taxon>
        <taxon>Echeneis</taxon>
    </lineage>
</organism>
<evidence type="ECO:0000256" key="7">
    <source>
        <dbReference type="SAM" id="SignalP"/>
    </source>
</evidence>
<evidence type="ECO:0000256" key="3">
    <source>
        <dbReference type="ARBA" id="ARBA00022692"/>
    </source>
</evidence>
<dbReference type="Proteomes" id="UP000472264">
    <property type="component" value="Chromosome 12"/>
</dbReference>
<dbReference type="Ensembl" id="ENSENLT00000049101.1">
    <property type="protein sequence ID" value="ENSENLP00000047954.1"/>
    <property type="gene ID" value="ENSENLG00000020242.1"/>
</dbReference>
<feature type="transmembrane region" description="Helical" evidence="6">
    <location>
        <begin position="163"/>
        <end position="181"/>
    </location>
</feature>
<feature type="signal peptide" evidence="7">
    <location>
        <begin position="1"/>
        <end position="20"/>
    </location>
</feature>
<dbReference type="GO" id="GO:0012505">
    <property type="term" value="C:endomembrane system"/>
    <property type="evidence" value="ECO:0007669"/>
    <property type="project" value="UniProtKB-SubCell"/>
</dbReference>
<keyword evidence="3 6" id="KW-0812">Transmembrane</keyword>
<gene>
    <name evidence="9" type="primary">tmem150c</name>
</gene>
<keyword evidence="5 6" id="KW-0472">Membrane</keyword>
<evidence type="ECO:0000259" key="8">
    <source>
        <dbReference type="Pfam" id="PF10277"/>
    </source>
</evidence>
<dbReference type="PANTHER" id="PTHR21324:SF7">
    <property type="entry name" value="TRANSMEMBRANE PROTEIN 150C"/>
    <property type="match status" value="1"/>
</dbReference>
<dbReference type="OMA" id="VYFIAVY"/>
<evidence type="ECO:0000256" key="5">
    <source>
        <dbReference type="ARBA" id="ARBA00023136"/>
    </source>
</evidence>
<dbReference type="InParanoid" id="A0A665WVD1"/>
<evidence type="ECO:0000256" key="4">
    <source>
        <dbReference type="ARBA" id="ARBA00022989"/>
    </source>
</evidence>
<evidence type="ECO:0000256" key="6">
    <source>
        <dbReference type="SAM" id="Phobius"/>
    </source>
</evidence>
<protein>
    <submittedName>
        <fullName evidence="9">Transmembrane protein 150C</fullName>
    </submittedName>
</protein>
<dbReference type="FunCoup" id="A0A665WVD1">
    <property type="interactions" value="422"/>
</dbReference>
<comment type="subcellular location">
    <subcellularLocation>
        <location evidence="1">Endomembrane system</location>
        <topology evidence="1">Multi-pass membrane protein</topology>
    </subcellularLocation>
</comment>
<evidence type="ECO:0000256" key="1">
    <source>
        <dbReference type="ARBA" id="ARBA00004127"/>
    </source>
</evidence>
<dbReference type="Pfam" id="PF10277">
    <property type="entry name" value="Frag1"/>
    <property type="match status" value="1"/>
</dbReference>
<dbReference type="InterPro" id="IPR019402">
    <property type="entry name" value="CWH43_N"/>
</dbReference>
<feature type="domain" description="CWH43-like N-terminal" evidence="8">
    <location>
        <begin position="8"/>
        <end position="214"/>
    </location>
</feature>
<dbReference type="InterPro" id="IPR050911">
    <property type="entry name" value="DRAM/TMEM150_Autophagy_Mod"/>
</dbReference>
<feature type="transmembrane region" description="Helical" evidence="6">
    <location>
        <begin position="123"/>
        <end position="143"/>
    </location>
</feature>
<accession>A0A665WVD1</accession>
<name>A0A665WVD1_ECHNA</name>
<feature type="transmembrane region" description="Helical" evidence="6">
    <location>
        <begin position="94"/>
        <end position="117"/>
    </location>
</feature>
<dbReference type="AlphaFoldDB" id="A0A665WVD1"/>
<sequence>MMRNYSLWLLLPLLYSVCTAAGLWMVYFVGIRDERIKPLFSQNRSRRYAPYISILGNFPPASCIFSEVMNMAAFVGFIIGVLRYHQLRPVINKAWLNILCLVLFSLSCFGMTLVGNIQIFTQMVVHSVGAFGTFVLGTIYCWIQSGITIQVDLRNEGKKVGIVRFLLSGGITICLIAYGILMSQRNHMNAARVQWAMVMLFLTFLATFGVEFRHSRFDFVHTQTFGIPVREAETDGSTIRERGAAKVSNML</sequence>
<dbReference type="PANTHER" id="PTHR21324">
    <property type="entry name" value="FASTING-INDUCIBLE INTEGRAL MEMBRANE PROTEIN TM6P1-RELATED"/>
    <property type="match status" value="1"/>
</dbReference>
<feature type="chain" id="PRO_5025552129" evidence="7">
    <location>
        <begin position="21"/>
        <end position="251"/>
    </location>
</feature>
<evidence type="ECO:0000313" key="9">
    <source>
        <dbReference type="Ensembl" id="ENSENLP00000047954.1"/>
    </source>
</evidence>
<proteinExistence type="inferred from homology"/>
<reference evidence="9" key="2">
    <citation type="submission" date="2025-08" db="UniProtKB">
        <authorList>
            <consortium name="Ensembl"/>
        </authorList>
    </citation>
    <scope>IDENTIFICATION</scope>
</reference>
<feature type="transmembrane region" description="Helical" evidence="6">
    <location>
        <begin position="193"/>
        <end position="212"/>
    </location>
</feature>
<reference evidence="9" key="3">
    <citation type="submission" date="2025-09" db="UniProtKB">
        <authorList>
            <consortium name="Ensembl"/>
        </authorList>
    </citation>
    <scope>IDENTIFICATION</scope>
</reference>
<reference evidence="9" key="1">
    <citation type="submission" date="2021-04" db="EMBL/GenBank/DDBJ databases">
        <authorList>
            <consortium name="Wellcome Sanger Institute Data Sharing"/>
        </authorList>
    </citation>
    <scope>NUCLEOTIDE SEQUENCE [LARGE SCALE GENOMIC DNA]</scope>
</reference>
<dbReference type="GO" id="GO:0005886">
    <property type="term" value="C:plasma membrane"/>
    <property type="evidence" value="ECO:0007669"/>
    <property type="project" value="TreeGrafter"/>
</dbReference>
<evidence type="ECO:0000313" key="10">
    <source>
        <dbReference type="Proteomes" id="UP000472264"/>
    </source>
</evidence>
<evidence type="ECO:0000256" key="2">
    <source>
        <dbReference type="ARBA" id="ARBA00006565"/>
    </source>
</evidence>
<keyword evidence="4 6" id="KW-1133">Transmembrane helix</keyword>
<feature type="transmembrane region" description="Helical" evidence="6">
    <location>
        <begin position="64"/>
        <end position="82"/>
    </location>
</feature>
<comment type="similarity">
    <text evidence="2">Belongs to the DRAM/TMEM150 family.</text>
</comment>